<comment type="caution">
    <text evidence="2">The sequence shown here is derived from an EMBL/GenBank/DDBJ whole genome shotgun (WGS) entry which is preliminary data.</text>
</comment>
<evidence type="ECO:0000313" key="2">
    <source>
        <dbReference type="EMBL" id="GIY01140.1"/>
    </source>
</evidence>
<dbReference type="PANTHER" id="PTHR10977">
    <property type="entry name" value="DIPHOSPHOMEVALONATE DECARBOXYLASE"/>
    <property type="match status" value="1"/>
</dbReference>
<sequence>MQLSVITSSLLNYRTSNIVPARVKSIKKAILEKDFETFAEITMKESNQFHAICLDTFPPIHYMSSVSYKIISLMHAYNEFYGENKVAYTFDAGPNACLYVLEKNVPEIISLIKTIFPPVHDDASFIKGLNTYHVSISKMLLDSLQITPEPGAIKYIINTQIGDGPAILLETGLHLLDEIGFPLSKC</sequence>
<protein>
    <submittedName>
        <fullName evidence="2">Diphosphomevalonate decarboxylase</fullName>
    </submittedName>
</protein>
<proteinExistence type="predicted"/>
<dbReference type="Proteomes" id="UP001054837">
    <property type="component" value="Unassembled WGS sequence"/>
</dbReference>
<gene>
    <name evidence="2" type="primary">mvd</name>
    <name evidence="2" type="ORF">CDAR_91221</name>
</gene>
<dbReference type="EMBL" id="BPLQ01003528">
    <property type="protein sequence ID" value="GIY01140.1"/>
    <property type="molecule type" value="Genomic_DNA"/>
</dbReference>
<dbReference type="AlphaFoldDB" id="A0AAV4PVJ6"/>
<dbReference type="InterPro" id="IPR036554">
    <property type="entry name" value="GHMP_kinase_C_sf"/>
</dbReference>
<organism evidence="2 3">
    <name type="scientific">Caerostris darwini</name>
    <dbReference type="NCBI Taxonomy" id="1538125"/>
    <lineage>
        <taxon>Eukaryota</taxon>
        <taxon>Metazoa</taxon>
        <taxon>Ecdysozoa</taxon>
        <taxon>Arthropoda</taxon>
        <taxon>Chelicerata</taxon>
        <taxon>Arachnida</taxon>
        <taxon>Araneae</taxon>
        <taxon>Araneomorphae</taxon>
        <taxon>Entelegynae</taxon>
        <taxon>Araneoidea</taxon>
        <taxon>Araneidae</taxon>
        <taxon>Caerostris</taxon>
    </lineage>
</organism>
<reference evidence="2 3" key="1">
    <citation type="submission" date="2021-06" db="EMBL/GenBank/DDBJ databases">
        <title>Caerostris darwini draft genome.</title>
        <authorList>
            <person name="Kono N."/>
            <person name="Arakawa K."/>
        </authorList>
    </citation>
    <scope>NUCLEOTIDE SEQUENCE [LARGE SCALE GENOMIC DNA]</scope>
</reference>
<dbReference type="GO" id="GO:0005829">
    <property type="term" value="C:cytosol"/>
    <property type="evidence" value="ECO:0007669"/>
    <property type="project" value="TreeGrafter"/>
</dbReference>
<evidence type="ECO:0000259" key="1">
    <source>
        <dbReference type="Pfam" id="PF18376"/>
    </source>
</evidence>
<dbReference type="Pfam" id="PF18376">
    <property type="entry name" value="MDD_C"/>
    <property type="match status" value="1"/>
</dbReference>
<feature type="domain" description="Mvd1 C-terminal" evidence="1">
    <location>
        <begin position="1"/>
        <end position="167"/>
    </location>
</feature>
<dbReference type="GO" id="GO:0004163">
    <property type="term" value="F:diphosphomevalonate decarboxylase activity"/>
    <property type="evidence" value="ECO:0007669"/>
    <property type="project" value="TreeGrafter"/>
</dbReference>
<dbReference type="PANTHER" id="PTHR10977:SF3">
    <property type="entry name" value="DIPHOSPHOMEVALONATE DECARBOXYLASE"/>
    <property type="match status" value="1"/>
</dbReference>
<keyword evidence="3" id="KW-1185">Reference proteome</keyword>
<dbReference type="SUPFAM" id="SSF55060">
    <property type="entry name" value="GHMP Kinase, C-terminal domain"/>
    <property type="match status" value="1"/>
</dbReference>
<accession>A0AAV4PVJ6</accession>
<dbReference type="Gene3D" id="3.30.70.890">
    <property type="entry name" value="GHMP kinase, C-terminal domain"/>
    <property type="match status" value="1"/>
</dbReference>
<name>A0AAV4PVJ6_9ARAC</name>
<dbReference type="GO" id="GO:0019287">
    <property type="term" value="P:isopentenyl diphosphate biosynthetic process, mevalonate pathway"/>
    <property type="evidence" value="ECO:0007669"/>
    <property type="project" value="TreeGrafter"/>
</dbReference>
<dbReference type="InterPro" id="IPR041431">
    <property type="entry name" value="Mvd1_C"/>
</dbReference>
<evidence type="ECO:0000313" key="3">
    <source>
        <dbReference type="Proteomes" id="UP001054837"/>
    </source>
</evidence>